<dbReference type="GO" id="GO:0043177">
    <property type="term" value="F:organic acid binding"/>
    <property type="evidence" value="ECO:0007669"/>
    <property type="project" value="InterPro"/>
</dbReference>
<gene>
    <name evidence="4" type="ORF">C8261_11195</name>
</gene>
<dbReference type="PIRSF" id="PIRSF039026">
    <property type="entry name" value="SiaP"/>
    <property type="match status" value="1"/>
</dbReference>
<dbReference type="PANTHER" id="PTHR33376">
    <property type="match status" value="1"/>
</dbReference>
<evidence type="ECO:0000256" key="3">
    <source>
        <dbReference type="PIRSR" id="PIRSR039026-2"/>
    </source>
</evidence>
<reference evidence="4 5" key="2">
    <citation type="submission" date="2018-04" db="EMBL/GenBank/DDBJ databases">
        <title>Thauera lacus sp. nov., isolated from an saline lake in Inner Mongolia, China.</title>
        <authorList>
            <person name="Liang Q.-Y."/>
        </authorList>
    </citation>
    <scope>NUCLEOTIDE SEQUENCE [LARGE SCALE GENOMIC DNA]</scope>
    <source>
        <strain evidence="4 5">D20</strain>
    </source>
</reference>
<feature type="binding site" evidence="2">
    <location>
        <position position="199"/>
    </location>
    <ligand>
        <name>substrate</name>
    </ligand>
</feature>
<dbReference type="GO" id="GO:0055085">
    <property type="term" value="P:transmembrane transport"/>
    <property type="evidence" value="ECO:0007669"/>
    <property type="project" value="InterPro"/>
</dbReference>
<dbReference type="OrthoDB" id="9769667at2"/>
<dbReference type="Gene3D" id="3.40.190.10">
    <property type="entry name" value="Periplasmic binding protein-like II"/>
    <property type="match status" value="1"/>
</dbReference>
<proteinExistence type="predicted"/>
<evidence type="ECO:0000256" key="1">
    <source>
        <dbReference type="ARBA" id="ARBA00022729"/>
    </source>
</evidence>
<dbReference type="Gene3D" id="3.40.190.170">
    <property type="entry name" value="Bacterial extracellular solute-binding protein, family 7"/>
    <property type="match status" value="1"/>
</dbReference>
<organism evidence="4 5">
    <name type="scientific">Pseudothauera lacus</name>
    <dbReference type="NCBI Taxonomy" id="2136175"/>
    <lineage>
        <taxon>Bacteria</taxon>
        <taxon>Pseudomonadati</taxon>
        <taxon>Pseudomonadota</taxon>
        <taxon>Betaproteobacteria</taxon>
        <taxon>Rhodocyclales</taxon>
        <taxon>Zoogloeaceae</taxon>
        <taxon>Pseudothauera</taxon>
    </lineage>
</organism>
<feature type="binding site" evidence="3">
    <location>
        <position position="236"/>
    </location>
    <ligand>
        <name>substrate</name>
    </ligand>
</feature>
<dbReference type="CDD" id="cd13682">
    <property type="entry name" value="PBP2_TRAP_alpha-ketoacid"/>
    <property type="match status" value="1"/>
</dbReference>
<dbReference type="InterPro" id="IPR041722">
    <property type="entry name" value="TakP/all3028"/>
</dbReference>
<keyword evidence="1" id="KW-0732">Signal</keyword>
<keyword evidence="5" id="KW-1185">Reference proteome</keyword>
<dbReference type="GO" id="GO:0046872">
    <property type="term" value="F:metal ion binding"/>
    <property type="evidence" value="ECO:0007669"/>
    <property type="project" value="UniProtKB-KW"/>
</dbReference>
<dbReference type="AlphaFoldDB" id="A0A2T4IEE5"/>
<keyword evidence="3" id="KW-0479">Metal-binding</keyword>
<dbReference type="InterPro" id="IPR018389">
    <property type="entry name" value="DctP_fam"/>
</dbReference>
<dbReference type="Pfam" id="PF03480">
    <property type="entry name" value="DctP"/>
    <property type="match status" value="1"/>
</dbReference>
<dbReference type="RefSeq" id="WP_107493794.1">
    <property type="nucleotide sequence ID" value="NZ_PZKC01000008.1"/>
</dbReference>
<protein>
    <submittedName>
        <fullName evidence="4">ABC transporter substrate-binding protein</fullName>
    </submittedName>
</protein>
<accession>A0A2T4IEE5</accession>
<feature type="binding site" evidence="3">
    <location>
        <position position="237"/>
    </location>
    <ligand>
        <name>Na(+)</name>
        <dbReference type="ChEBI" id="CHEBI:29101"/>
    </ligand>
</feature>
<dbReference type="PANTHER" id="PTHR33376:SF5">
    <property type="entry name" value="EXTRACYTOPLASMIC SOLUTE RECEPTOR PROTEIN"/>
    <property type="match status" value="1"/>
</dbReference>
<evidence type="ECO:0000313" key="5">
    <source>
        <dbReference type="Proteomes" id="UP000241193"/>
    </source>
</evidence>
<comment type="caution">
    <text evidence="4">The sequence shown here is derived from an EMBL/GenBank/DDBJ whole genome shotgun (WGS) entry which is preliminary data.</text>
</comment>
<dbReference type="EMBL" id="PZKC01000008">
    <property type="protein sequence ID" value="PTD96134.1"/>
    <property type="molecule type" value="Genomic_DNA"/>
</dbReference>
<feature type="binding site" evidence="2">
    <location>
        <position position="178"/>
    </location>
    <ligand>
        <name>substrate</name>
    </ligand>
</feature>
<dbReference type="PROSITE" id="PS51318">
    <property type="entry name" value="TAT"/>
    <property type="match status" value="1"/>
</dbReference>
<name>A0A2T4IEE5_9RHOO</name>
<evidence type="ECO:0000313" key="4">
    <source>
        <dbReference type="EMBL" id="PTD96134.1"/>
    </source>
</evidence>
<evidence type="ECO:0000256" key="2">
    <source>
        <dbReference type="PIRSR" id="PIRSR039026-1"/>
    </source>
</evidence>
<reference evidence="4 5" key="1">
    <citation type="submission" date="2018-03" db="EMBL/GenBank/DDBJ databases">
        <authorList>
            <person name="Keele B.F."/>
        </authorList>
    </citation>
    <scope>NUCLEOTIDE SEQUENCE [LARGE SCALE GENOMIC DNA]</scope>
    <source>
        <strain evidence="4 5">D20</strain>
    </source>
</reference>
<dbReference type="GO" id="GO:0031317">
    <property type="term" value="C:tripartite ATP-independent periplasmic transporter complex"/>
    <property type="evidence" value="ECO:0007669"/>
    <property type="project" value="InterPro"/>
</dbReference>
<feature type="binding site" evidence="3">
    <location>
        <position position="262"/>
    </location>
    <ligand>
        <name>substrate</name>
    </ligand>
</feature>
<dbReference type="InterPro" id="IPR026289">
    <property type="entry name" value="SBP_TakP-like"/>
</dbReference>
<dbReference type="GO" id="GO:0015849">
    <property type="term" value="P:organic acid transport"/>
    <property type="evidence" value="ECO:0007669"/>
    <property type="project" value="InterPro"/>
</dbReference>
<dbReference type="NCBIfam" id="NF037995">
    <property type="entry name" value="TRAP_S1"/>
    <property type="match status" value="1"/>
</dbReference>
<dbReference type="Proteomes" id="UP000241193">
    <property type="component" value="Unassembled WGS sequence"/>
</dbReference>
<sequence>MERRSFLKKAGAGLAAGAAVGLAACGKKEEAAAPAAPAASAPAAPAVQTGGREIRWRLTSSFPKSLDTIHGGAEVFAKMVSDMTDGKFQISVHAPGELVPAFGVVDAVQQGTVECGHTCGYYYFGKDETFAIDTAIPFGMNSRSLTAWMYDGKGMSLLREFFAGYNIVNFPMGNTGAQMGGWYRKEIRTPADLNGLKMRLGGFAGRVIAKLGGVPQNIPGGEIYQALERGTIDATEWVGPYDDLKLGFHKVAPFYYYPGWWEGGAQVSLYVNDKAWNDLPAEYKAIVTAAASFAHTNMQAMYDARNPIALKQLIAEGAKLNRFPREVMDAAMQARNEVYAELNETNANWRKVFSDYEAFMREQYQWIPLADGSYDQYMAAQRL</sequence>
<dbReference type="PROSITE" id="PS51257">
    <property type="entry name" value="PROKAR_LIPOPROTEIN"/>
    <property type="match status" value="1"/>
</dbReference>
<dbReference type="InterPro" id="IPR006311">
    <property type="entry name" value="TAT_signal"/>
</dbReference>
<dbReference type="InterPro" id="IPR038404">
    <property type="entry name" value="TRAP_DctP_sf"/>
</dbReference>